<comment type="caution">
    <text evidence="1">The sequence shown here is derived from an EMBL/GenBank/DDBJ whole genome shotgun (WGS) entry which is preliminary data.</text>
</comment>
<sequence length="56" mass="6422">MAMLCACFLCSCPRWAAICIVYNSFGNVGYYGWTSEWEKEKFFMAIMDGIVVYVAM</sequence>
<proteinExistence type="predicted"/>
<protein>
    <submittedName>
        <fullName evidence="1">Uncharacterized protein</fullName>
    </submittedName>
</protein>
<reference evidence="1" key="1">
    <citation type="journal article" date="2020" name="Stud. Mycol.">
        <title>101 Dothideomycetes genomes: a test case for predicting lifestyles and emergence of pathogens.</title>
        <authorList>
            <person name="Haridas S."/>
            <person name="Albert R."/>
            <person name="Binder M."/>
            <person name="Bloem J."/>
            <person name="Labutti K."/>
            <person name="Salamov A."/>
            <person name="Andreopoulos B."/>
            <person name="Baker S."/>
            <person name="Barry K."/>
            <person name="Bills G."/>
            <person name="Bluhm B."/>
            <person name="Cannon C."/>
            <person name="Castanera R."/>
            <person name="Culley D."/>
            <person name="Daum C."/>
            <person name="Ezra D."/>
            <person name="Gonzalez J."/>
            <person name="Henrissat B."/>
            <person name="Kuo A."/>
            <person name="Liang C."/>
            <person name="Lipzen A."/>
            <person name="Lutzoni F."/>
            <person name="Magnuson J."/>
            <person name="Mondo S."/>
            <person name="Nolan M."/>
            <person name="Ohm R."/>
            <person name="Pangilinan J."/>
            <person name="Park H.-J."/>
            <person name="Ramirez L."/>
            <person name="Alfaro M."/>
            <person name="Sun H."/>
            <person name="Tritt A."/>
            <person name="Yoshinaga Y."/>
            <person name="Zwiers L.-H."/>
            <person name="Turgeon B."/>
            <person name="Goodwin S."/>
            <person name="Spatafora J."/>
            <person name="Crous P."/>
            <person name="Grigoriev I."/>
        </authorList>
    </citation>
    <scope>NUCLEOTIDE SEQUENCE</scope>
    <source>
        <strain evidence="1">ATCC 200398</strain>
    </source>
</reference>
<name>A0ACB6QP27_9PLEO</name>
<dbReference type="Proteomes" id="UP000799755">
    <property type="component" value="Unassembled WGS sequence"/>
</dbReference>
<dbReference type="EMBL" id="MU003515">
    <property type="protein sequence ID" value="KAF2468630.1"/>
    <property type="molecule type" value="Genomic_DNA"/>
</dbReference>
<keyword evidence="2" id="KW-1185">Reference proteome</keyword>
<evidence type="ECO:0000313" key="2">
    <source>
        <dbReference type="Proteomes" id="UP000799755"/>
    </source>
</evidence>
<gene>
    <name evidence="1" type="ORF">BDR25DRAFT_305007</name>
</gene>
<evidence type="ECO:0000313" key="1">
    <source>
        <dbReference type="EMBL" id="KAF2468630.1"/>
    </source>
</evidence>
<accession>A0ACB6QP27</accession>
<organism evidence="1 2">
    <name type="scientific">Lindgomyces ingoldianus</name>
    <dbReference type="NCBI Taxonomy" id="673940"/>
    <lineage>
        <taxon>Eukaryota</taxon>
        <taxon>Fungi</taxon>
        <taxon>Dikarya</taxon>
        <taxon>Ascomycota</taxon>
        <taxon>Pezizomycotina</taxon>
        <taxon>Dothideomycetes</taxon>
        <taxon>Pleosporomycetidae</taxon>
        <taxon>Pleosporales</taxon>
        <taxon>Lindgomycetaceae</taxon>
        <taxon>Lindgomyces</taxon>
    </lineage>
</organism>